<dbReference type="EMBL" id="JAEPRE010000006">
    <property type="protein sequence ID" value="KAG2237363.1"/>
    <property type="molecule type" value="Genomic_DNA"/>
</dbReference>
<sequence>MSFQEQLSDLQLKSSQFSPSNVLLSQKIYGDLVLAKKWKHVDYKPVNDLDICVFIATEPESNQQLTILPIYQDKTQLSLQRISEIFEILSPIE</sequence>
<evidence type="ECO:0000313" key="5">
    <source>
        <dbReference type="Proteomes" id="UP000613177"/>
    </source>
</evidence>
<dbReference type="Proteomes" id="UP000613177">
    <property type="component" value="Unassembled WGS sequence"/>
</dbReference>
<dbReference type="Pfam" id="PF09631">
    <property type="entry name" value="Sen15"/>
    <property type="match status" value="1"/>
</dbReference>
<reference evidence="4" key="1">
    <citation type="submission" date="2021-01" db="EMBL/GenBank/DDBJ databases">
        <title>Metabolic potential, ecology and presence of endohyphal bacteria is reflected in genomic diversity of Mucoromycotina.</title>
        <authorList>
            <person name="Muszewska A."/>
            <person name="Okrasinska A."/>
            <person name="Steczkiewicz K."/>
            <person name="Drgas O."/>
            <person name="Orlowska M."/>
            <person name="Perlinska-Lenart U."/>
            <person name="Aleksandrzak-Piekarczyk T."/>
            <person name="Szatraj K."/>
            <person name="Zielenkiewicz U."/>
            <person name="Pilsyk S."/>
            <person name="Malc E."/>
            <person name="Mieczkowski P."/>
            <person name="Kruszewska J.S."/>
            <person name="Biernat P."/>
            <person name="Pawlowska J."/>
        </authorList>
    </citation>
    <scope>NUCLEOTIDE SEQUENCE</scope>
    <source>
        <strain evidence="4">WA0000018081</strain>
    </source>
</reference>
<evidence type="ECO:0000313" key="4">
    <source>
        <dbReference type="EMBL" id="KAG2237363.1"/>
    </source>
</evidence>
<dbReference type="InterPro" id="IPR011856">
    <property type="entry name" value="tRNA_endonuc-like_dom_sf"/>
</dbReference>
<proteinExistence type="inferred from homology"/>
<feature type="domain" description="tRNA-splicing endonuclease subunit Sen15" evidence="3">
    <location>
        <begin position="28"/>
        <end position="90"/>
    </location>
</feature>
<name>A0A8H7SZM6_9FUNG</name>
<evidence type="ECO:0000256" key="2">
    <source>
        <dbReference type="ARBA" id="ARBA00022694"/>
    </source>
</evidence>
<dbReference type="GO" id="GO:0003676">
    <property type="term" value="F:nucleic acid binding"/>
    <property type="evidence" value="ECO:0007669"/>
    <property type="project" value="InterPro"/>
</dbReference>
<accession>A0A8H7SZM6</accession>
<dbReference type="SUPFAM" id="SSF53032">
    <property type="entry name" value="tRNA-intron endonuclease catalytic domain-like"/>
    <property type="match status" value="1"/>
</dbReference>
<organism evidence="4 5">
    <name type="scientific">Thamnidium elegans</name>
    <dbReference type="NCBI Taxonomy" id="101142"/>
    <lineage>
        <taxon>Eukaryota</taxon>
        <taxon>Fungi</taxon>
        <taxon>Fungi incertae sedis</taxon>
        <taxon>Mucoromycota</taxon>
        <taxon>Mucoromycotina</taxon>
        <taxon>Mucoromycetes</taxon>
        <taxon>Mucorales</taxon>
        <taxon>Mucorineae</taxon>
        <taxon>Mucoraceae</taxon>
        <taxon>Thamnidium</taxon>
    </lineage>
</organism>
<dbReference type="AlphaFoldDB" id="A0A8H7SZM6"/>
<dbReference type="InterPro" id="IPR036167">
    <property type="entry name" value="tRNA_intron_Endo_cat-like_sf"/>
</dbReference>
<gene>
    <name evidence="4" type="ORF">INT48_009491</name>
</gene>
<dbReference type="GO" id="GO:0006388">
    <property type="term" value="P:tRNA splicing, via endonucleolytic cleavage and ligation"/>
    <property type="evidence" value="ECO:0007669"/>
    <property type="project" value="InterPro"/>
</dbReference>
<keyword evidence="5" id="KW-1185">Reference proteome</keyword>
<dbReference type="Gene3D" id="3.40.1350.10">
    <property type="match status" value="1"/>
</dbReference>
<comment type="similarity">
    <text evidence="1">Belongs to the SEN15 family.</text>
</comment>
<evidence type="ECO:0000259" key="3">
    <source>
        <dbReference type="Pfam" id="PF09631"/>
    </source>
</evidence>
<keyword evidence="2" id="KW-0819">tRNA processing</keyword>
<dbReference type="InterPro" id="IPR018593">
    <property type="entry name" value="tRNA-endonuc_su_Sen15"/>
</dbReference>
<dbReference type="OrthoDB" id="10002170at2759"/>
<comment type="caution">
    <text evidence="4">The sequence shown here is derived from an EMBL/GenBank/DDBJ whole genome shotgun (WGS) entry which is preliminary data.</text>
</comment>
<evidence type="ECO:0000256" key="1">
    <source>
        <dbReference type="ARBA" id="ARBA00006091"/>
    </source>
</evidence>
<dbReference type="GO" id="GO:0005634">
    <property type="term" value="C:nucleus"/>
    <property type="evidence" value="ECO:0007669"/>
    <property type="project" value="UniProtKB-ARBA"/>
</dbReference>
<protein>
    <recommendedName>
        <fullName evidence="3">tRNA-splicing endonuclease subunit Sen15 domain-containing protein</fullName>
    </recommendedName>
</protein>